<reference evidence="1" key="1">
    <citation type="submission" date="2021-01" db="EMBL/GenBank/DDBJ databases">
        <authorList>
            <person name="Corre E."/>
            <person name="Pelletier E."/>
            <person name="Niang G."/>
            <person name="Scheremetjew M."/>
            <person name="Finn R."/>
            <person name="Kale V."/>
            <person name="Holt S."/>
            <person name="Cochrane G."/>
            <person name="Meng A."/>
            <person name="Brown T."/>
            <person name="Cohen L."/>
        </authorList>
    </citation>
    <scope>NUCLEOTIDE SEQUENCE</scope>
    <source>
        <strain evidence="1">CCMP125</strain>
    </source>
</reference>
<dbReference type="EMBL" id="HBHT01026346">
    <property type="protein sequence ID" value="CAD9977534.1"/>
    <property type="molecule type" value="Transcribed_RNA"/>
</dbReference>
<dbReference type="Pfam" id="PF10011">
    <property type="entry name" value="DUF2254"/>
    <property type="match status" value="1"/>
</dbReference>
<dbReference type="InterPro" id="IPR018723">
    <property type="entry name" value="DUF2254_membrane"/>
</dbReference>
<name>A0A7S3DSH1_9STRA</name>
<protein>
    <submittedName>
        <fullName evidence="1">Uncharacterized protein</fullName>
    </submittedName>
</protein>
<gene>
    <name evidence="1" type="ORF">APAL1065_LOCUS17657</name>
</gene>
<sequence length="221" mass="24510">MGTLIWSGVDIYAVRDGQMDVLLGVQTLTDIAVKALSAAINDPMTAVQCLDFLSTLFGRLAGLSFSIQCIRDSKGVIRACAPRRSFSYLISVPDSIRVYGGGDLQVLYRLMRFYGEVGAVLNRSKNTERIKPILAQLEQCLVTAEKRFDKDSLEYQSIREVYQYSVDLIVASDGPILGENEALEKDLNDLETTFVQPTDQFLSTLPSEIQLAVAEDRVLET</sequence>
<accession>A0A7S3DSH1</accession>
<organism evidence="1">
    <name type="scientific">Entomoneis paludosa</name>
    <dbReference type="NCBI Taxonomy" id="265537"/>
    <lineage>
        <taxon>Eukaryota</taxon>
        <taxon>Sar</taxon>
        <taxon>Stramenopiles</taxon>
        <taxon>Ochrophyta</taxon>
        <taxon>Bacillariophyta</taxon>
        <taxon>Bacillariophyceae</taxon>
        <taxon>Bacillariophycidae</taxon>
        <taxon>Entomoneidaceae</taxon>
        <taxon>Entomoneis</taxon>
    </lineage>
</organism>
<evidence type="ECO:0000313" key="1">
    <source>
        <dbReference type="EMBL" id="CAD9977534.1"/>
    </source>
</evidence>
<proteinExistence type="predicted"/>
<dbReference type="AlphaFoldDB" id="A0A7S3DSH1"/>